<feature type="region of interest" description="Disordered" evidence="12">
    <location>
        <begin position="1181"/>
        <end position="1327"/>
    </location>
</feature>
<feature type="domain" description="RCK N-terminal" evidence="14">
    <location>
        <begin position="340"/>
        <end position="476"/>
    </location>
</feature>
<keyword evidence="16" id="KW-1185">Reference proteome</keyword>
<evidence type="ECO:0000256" key="9">
    <source>
        <dbReference type="ARBA" id="ARBA00023136"/>
    </source>
</evidence>
<dbReference type="Pfam" id="PF07885">
    <property type="entry name" value="Ion_trans_2"/>
    <property type="match status" value="1"/>
</dbReference>
<feature type="transmembrane region" description="Helical" evidence="13">
    <location>
        <begin position="140"/>
        <end position="162"/>
    </location>
</feature>
<dbReference type="GO" id="GO:0005886">
    <property type="term" value="C:plasma membrane"/>
    <property type="evidence" value="ECO:0007669"/>
    <property type="project" value="TreeGrafter"/>
</dbReference>
<reference evidence="15" key="1">
    <citation type="journal article" date="2023" name="G3 (Bethesda)">
        <title>A reference genome for the long-term kleptoplast-retaining sea slug Elysia crispata morphotype clarki.</title>
        <authorList>
            <person name="Eastman K.E."/>
            <person name="Pendleton A.L."/>
            <person name="Shaikh M.A."/>
            <person name="Suttiyut T."/>
            <person name="Ogas R."/>
            <person name="Tomko P."/>
            <person name="Gavelis G."/>
            <person name="Widhalm J.R."/>
            <person name="Wisecaver J.H."/>
        </authorList>
    </citation>
    <scope>NUCLEOTIDE SEQUENCE</scope>
    <source>
        <strain evidence="15">ECLA1</strain>
    </source>
</reference>
<comment type="catalytic activity">
    <reaction evidence="11">
        <text>K(+)(in) = K(+)(out)</text>
        <dbReference type="Rhea" id="RHEA:29463"/>
        <dbReference type="ChEBI" id="CHEBI:29103"/>
    </reaction>
</comment>
<feature type="compositionally biased region" description="Polar residues" evidence="12">
    <location>
        <begin position="1235"/>
        <end position="1249"/>
    </location>
</feature>
<evidence type="ECO:0000259" key="14">
    <source>
        <dbReference type="PROSITE" id="PS51201"/>
    </source>
</evidence>
<evidence type="ECO:0000256" key="6">
    <source>
        <dbReference type="ARBA" id="ARBA00022958"/>
    </source>
</evidence>
<dbReference type="InterPro" id="IPR047871">
    <property type="entry name" value="K_chnl_Slo-like"/>
</dbReference>
<protein>
    <recommendedName>
        <fullName evidence="14">RCK N-terminal domain-containing protein</fullName>
    </recommendedName>
</protein>
<keyword evidence="3" id="KW-0633">Potassium transport</keyword>
<dbReference type="Proteomes" id="UP001283361">
    <property type="component" value="Unassembled WGS sequence"/>
</dbReference>
<evidence type="ECO:0000256" key="7">
    <source>
        <dbReference type="ARBA" id="ARBA00022989"/>
    </source>
</evidence>
<dbReference type="FunFam" id="1.10.287.70:FF:000058">
    <property type="entry name" value="Potassium sodium-activated channel subfamily T member 2"/>
    <property type="match status" value="1"/>
</dbReference>
<gene>
    <name evidence="15" type="ORF">RRG08_015317</name>
</gene>
<feature type="transmembrane region" description="Helical" evidence="13">
    <location>
        <begin position="71"/>
        <end position="90"/>
    </location>
</feature>
<keyword evidence="9 13" id="KW-0472">Membrane</keyword>
<proteinExistence type="predicted"/>
<feature type="compositionally biased region" description="Polar residues" evidence="12">
    <location>
        <begin position="1181"/>
        <end position="1190"/>
    </location>
</feature>
<feature type="region of interest" description="Disordered" evidence="12">
    <location>
        <begin position="1062"/>
        <end position="1099"/>
    </location>
</feature>
<dbReference type="Pfam" id="PF03493">
    <property type="entry name" value="BK_channel_a"/>
    <property type="match status" value="1"/>
</dbReference>
<evidence type="ECO:0000256" key="4">
    <source>
        <dbReference type="ARBA" id="ARBA00022692"/>
    </source>
</evidence>
<dbReference type="EMBL" id="JAWDGP010002557">
    <property type="protein sequence ID" value="KAK3781988.1"/>
    <property type="molecule type" value="Genomic_DNA"/>
</dbReference>
<dbReference type="Pfam" id="PF22614">
    <property type="entry name" value="Slo-like_RCK"/>
    <property type="match status" value="2"/>
</dbReference>
<evidence type="ECO:0000256" key="3">
    <source>
        <dbReference type="ARBA" id="ARBA00022538"/>
    </source>
</evidence>
<evidence type="ECO:0000256" key="12">
    <source>
        <dbReference type="SAM" id="MobiDB-lite"/>
    </source>
</evidence>
<feature type="compositionally biased region" description="Basic and acidic residues" evidence="12">
    <location>
        <begin position="1291"/>
        <end position="1307"/>
    </location>
</feature>
<feature type="transmembrane region" description="Helical" evidence="13">
    <location>
        <begin position="174"/>
        <end position="192"/>
    </location>
</feature>
<evidence type="ECO:0000313" key="16">
    <source>
        <dbReference type="Proteomes" id="UP001283361"/>
    </source>
</evidence>
<dbReference type="PANTHER" id="PTHR10027:SF10">
    <property type="entry name" value="SLOWPOKE 2, ISOFORM D"/>
    <property type="match status" value="1"/>
</dbReference>
<dbReference type="InterPro" id="IPR003929">
    <property type="entry name" value="K_chnl_BK_asu"/>
</dbReference>
<feature type="transmembrane region" description="Helical" evidence="13">
    <location>
        <begin position="238"/>
        <end position="258"/>
    </location>
</feature>
<feature type="transmembrane region" description="Helical" evidence="13">
    <location>
        <begin position="270"/>
        <end position="286"/>
    </location>
</feature>
<dbReference type="FunFam" id="3.40.50.720:FF:000011">
    <property type="entry name" value="Potassium channel subfamily T member 1"/>
    <property type="match status" value="1"/>
</dbReference>
<comment type="caution">
    <text evidence="15">The sequence shown here is derived from an EMBL/GenBank/DDBJ whole genome shotgun (WGS) entry which is preliminary data.</text>
</comment>
<dbReference type="FunFam" id="3.40.50.720:FF:000034">
    <property type="entry name" value="Potassium channel subfamily T member 1"/>
    <property type="match status" value="1"/>
</dbReference>
<sequence>MSFEEDDNSSSVNCDGIDFKWMNDETDNSADEDDHRIDRHGGGQLPYYNRNERSVFARYRWIILRTPRTRIHVCLVFIIIKVLLCVLYVIRVCLDDVSAYACDGSPCNSSVAEEEDSNGFTSTNINWYVLLWVHRPLPLWVIQAVLSLISFIMHAVLLFITSKGRIGAMASQRYIWLECLCCLPAILSVFWPPLLQNVFIPHFLNCWLALTSLRRLLNDLHLAKQRFQTMSVTLSQQSWFLIATLACLIFTTICGIQHIQRGSHEKPLNMFEAVYFVIVTLSTVGYGDISPDIWLGQLFMLFMICVAFSFIPRQLEEIGSTWSQRKKMGGDYTKRAASRGKHVVVIGSEFSTDSVMNFLNEFYEHPKLEHFTVIFMSSEELDNNMQFILKDPKWANRVLYIRGSALKDIDLKRCRINEAEACFFLVNKNSEPLEKTDQHTILRSWAVKDFAPSCAQYIQLLKASNKIHVKFAEHVVSEDEFKFALLANNCLYPGLSTLVTLVLHTSRGQEGTWATEPWQKIYGCHSGNEIYHILLGRSVFFQEYEGKKFTFASVDAHQKYGVSLIAVLDTTSPEAQLQLNPGPDHILKASDYCFYMSLTREENVKVSPATRLPDAKNTATEVRKKNIDMIVKWMKEYDGEHEEVEEESVFSTITSNIGTSLAQNLRQGLEDIPLLRLSSLNSGETSPHKSKVSKGNLESFDRVHGATIPSKIVQHMIDLGQESFTIGPPPSTLNMGTRRTLCHLHKESRLLCCLEWGKACQHCPYKVASDRRWDGQLVILSVRRSCSGLYNFIIPLRSNYLSQLSLMPLIIMFEETPTRFFLETIAHFPLVFWMQGTLSSIDDLLIAGVNKAMHLVIGHIEADSTGEENLSDAETIVTVQKISRMFPHVNIITEVTEAANMRFMHFKAKDTYMLQIRQLEKNLKERTTSHLPYMFRLPFAAGKVFSSGMLDRLLYQTFVKGYLISFVRLLLGIDAEKNSGHLSSVCIQRATLSQFPNYGDLYQGLCSTTGEIPIAIYRTERHDVGSAEVTDQNGTHEEIIYKENSSRPSKWMEAFRSNARRFSTKSAPSRVNISPSPPSSPTDVEGESRMGASALPSRLKSSRVSMTAQLFVGDHNSNRHLEEMVQARMESLGLAHQDKPYVIQKSEKTLSYVIVNPSPKRKLKTGDIVYVIQPSSMQAVPNKLNRSGRSVATKYLRKRNMSNSNTNDRSSVNSNNNVPLAGQYSNVRGDKKQSGDSVSNTSRSSSQCSPVRAALPVKPHGASRHPVKWLDIQGVGTDSGGENSDEPDMLDEMRPRCQSESCSDRKSNSCVEIKPQLSEPNGKALKV</sequence>
<organism evidence="15 16">
    <name type="scientific">Elysia crispata</name>
    <name type="common">lettuce slug</name>
    <dbReference type="NCBI Taxonomy" id="231223"/>
    <lineage>
        <taxon>Eukaryota</taxon>
        <taxon>Metazoa</taxon>
        <taxon>Spiralia</taxon>
        <taxon>Lophotrochozoa</taxon>
        <taxon>Mollusca</taxon>
        <taxon>Gastropoda</taxon>
        <taxon>Heterobranchia</taxon>
        <taxon>Euthyneura</taxon>
        <taxon>Panpulmonata</taxon>
        <taxon>Sacoglossa</taxon>
        <taxon>Placobranchoidea</taxon>
        <taxon>Plakobranchidae</taxon>
        <taxon>Elysia</taxon>
    </lineage>
</organism>
<feature type="compositionally biased region" description="Polar residues" evidence="12">
    <location>
        <begin position="1064"/>
        <end position="1074"/>
    </location>
</feature>
<comment type="subcellular location">
    <subcellularLocation>
        <location evidence="1">Membrane</location>
        <topology evidence="1">Multi-pass membrane protein</topology>
    </subcellularLocation>
</comment>
<dbReference type="InterPro" id="IPR003148">
    <property type="entry name" value="RCK_N"/>
</dbReference>
<feature type="transmembrane region" description="Helical" evidence="13">
    <location>
        <begin position="198"/>
        <end position="217"/>
    </location>
</feature>
<evidence type="ECO:0000256" key="13">
    <source>
        <dbReference type="SAM" id="Phobius"/>
    </source>
</evidence>
<evidence type="ECO:0000256" key="11">
    <source>
        <dbReference type="ARBA" id="ARBA00034430"/>
    </source>
</evidence>
<evidence type="ECO:0000256" key="2">
    <source>
        <dbReference type="ARBA" id="ARBA00022448"/>
    </source>
</evidence>
<name>A0AAE1A639_9GAST</name>
<evidence type="ECO:0000256" key="5">
    <source>
        <dbReference type="ARBA" id="ARBA00022826"/>
    </source>
</evidence>
<feature type="compositionally biased region" description="Low complexity" evidence="12">
    <location>
        <begin position="1202"/>
        <end position="1217"/>
    </location>
</feature>
<dbReference type="GO" id="GO:0015271">
    <property type="term" value="F:outward rectifier potassium channel activity"/>
    <property type="evidence" value="ECO:0007669"/>
    <property type="project" value="TreeGrafter"/>
</dbReference>
<dbReference type="SUPFAM" id="SSF81324">
    <property type="entry name" value="Voltage-gated potassium channels"/>
    <property type="match status" value="1"/>
</dbReference>
<evidence type="ECO:0000256" key="8">
    <source>
        <dbReference type="ARBA" id="ARBA00023065"/>
    </source>
</evidence>
<dbReference type="InterPro" id="IPR013099">
    <property type="entry name" value="K_chnl_dom"/>
</dbReference>
<dbReference type="PROSITE" id="PS51201">
    <property type="entry name" value="RCK_N"/>
    <property type="match status" value="1"/>
</dbReference>
<keyword evidence="4 13" id="KW-0812">Transmembrane</keyword>
<evidence type="ECO:0000256" key="10">
    <source>
        <dbReference type="ARBA" id="ARBA00023303"/>
    </source>
</evidence>
<keyword evidence="6" id="KW-0630">Potassium</keyword>
<keyword evidence="8" id="KW-0406">Ion transport</keyword>
<keyword evidence="7 13" id="KW-1133">Transmembrane helix</keyword>
<keyword evidence="10" id="KW-0407">Ion channel</keyword>
<evidence type="ECO:0000313" key="15">
    <source>
        <dbReference type="EMBL" id="KAK3781988.1"/>
    </source>
</evidence>
<dbReference type="Gene3D" id="3.40.50.720">
    <property type="entry name" value="NAD(P)-binding Rossmann-like Domain"/>
    <property type="match status" value="2"/>
</dbReference>
<feature type="transmembrane region" description="Helical" evidence="13">
    <location>
        <begin position="293"/>
        <end position="311"/>
    </location>
</feature>
<dbReference type="Gene3D" id="1.10.287.70">
    <property type="match status" value="1"/>
</dbReference>
<accession>A0AAE1A639</accession>
<evidence type="ECO:0000256" key="1">
    <source>
        <dbReference type="ARBA" id="ARBA00004141"/>
    </source>
</evidence>
<dbReference type="GO" id="GO:0005228">
    <property type="term" value="F:intracellular sodium-activated potassium channel activity"/>
    <property type="evidence" value="ECO:0007669"/>
    <property type="project" value="TreeGrafter"/>
</dbReference>
<dbReference type="PANTHER" id="PTHR10027">
    <property type="entry name" value="CALCIUM-ACTIVATED POTASSIUM CHANNEL ALPHA CHAIN"/>
    <property type="match status" value="1"/>
</dbReference>
<keyword evidence="5" id="KW-0631">Potassium channel</keyword>
<keyword evidence="2" id="KW-0813">Transport</keyword>